<evidence type="ECO:0000313" key="5">
    <source>
        <dbReference type="Proteomes" id="UP000199045"/>
    </source>
</evidence>
<dbReference type="Gene3D" id="3.30.379.10">
    <property type="entry name" value="Chitobiase/beta-hexosaminidase domain 2-like"/>
    <property type="match status" value="1"/>
</dbReference>
<feature type="signal peptide" evidence="2">
    <location>
        <begin position="1"/>
        <end position="19"/>
    </location>
</feature>
<proteinExistence type="predicted"/>
<dbReference type="PANTHER" id="PTHR47406:SF2">
    <property type="entry name" value="ALPHA GLUCURONIDASE N-TERMINAL DOMAIN-CONTAINING PROTEIN"/>
    <property type="match status" value="1"/>
</dbReference>
<reference evidence="5" key="1">
    <citation type="submission" date="2016-10" db="EMBL/GenBank/DDBJ databases">
        <authorList>
            <person name="Varghese N."/>
            <person name="Submissions S."/>
        </authorList>
    </citation>
    <scope>NUCLEOTIDE SEQUENCE [LARGE SCALE GENOMIC DNA]</scope>
    <source>
        <strain evidence="5">DSM 527</strain>
    </source>
</reference>
<dbReference type="EMBL" id="FNBN01000002">
    <property type="protein sequence ID" value="SDF65467.1"/>
    <property type="molecule type" value="Genomic_DNA"/>
</dbReference>
<sequence>MKKAFLLLAVLSNAIASCAQGIVLVKNNAAVSGIVIAKDASDQVQFAAKMLQQYLQKSTGATLPIRNSAQGTSNLYVGKGAYTRIGNVDLDEDGFLLQSDGNNFVILGGSDWGTEFGVYDFLERFVGVRWLIPTDVGIVIPKLSTLQVPTVKIVENPVYLSRAISPIWIDKNTIPMNQWGRFNRLRSRVDASHNLRNLFPPEKFARSNPEFYPQVKGKRMLPQSNNDQGWQPDFTANGIADAASKQIVSWFDQHKDATNYSLGINDSQNFSESGSNNLRSLGFKNVLGFSNFSDQYYAWANDVVNKVRKVYPGKKYPVLAYTSVAEPPSDRKVDKDIIPFIAMERLRWGASPVKKTDQDLTERWAQAAQSLGWYDYVYGFTYLLPRVWFHTMQEYLAWGSAHKVKYYYGELYPNWGEGPKAWVMAKLLWNPNQDVDKLLDDWYRNAAGKQGGPKLKAYYAIWEKFWSQDIFANGGNAGIHAKIVFFDPSYLLQVPDDYLTQSDKLLADAAKLAETDQQRQLVSRLTQMWTIYRASVVAYKKYKQGGKNSPEGQQRLQLLQSLKSDLLYSLPANSILSRATVAGNDW</sequence>
<feature type="domain" description="Alpha glucuronidase N-terminal" evidence="3">
    <location>
        <begin position="27"/>
        <end position="121"/>
    </location>
</feature>
<evidence type="ECO:0000256" key="2">
    <source>
        <dbReference type="SAM" id="SignalP"/>
    </source>
</evidence>
<feature type="chain" id="PRO_5011752693" evidence="2">
    <location>
        <begin position="20"/>
        <end position="586"/>
    </location>
</feature>
<dbReference type="Pfam" id="PF03648">
    <property type="entry name" value="Glyco_hydro_67N"/>
    <property type="match status" value="1"/>
</dbReference>
<keyword evidence="1 4" id="KW-0378">Hydrolase</keyword>
<dbReference type="PROSITE" id="PS51257">
    <property type="entry name" value="PROKAR_LIPOPROTEIN"/>
    <property type="match status" value="1"/>
</dbReference>
<dbReference type="GO" id="GO:0046559">
    <property type="term" value="F:alpha-glucuronidase activity"/>
    <property type="evidence" value="ECO:0007669"/>
    <property type="project" value="InterPro"/>
</dbReference>
<accession>A0A1G7MUU2</accession>
<keyword evidence="2" id="KW-0732">Signal</keyword>
<dbReference type="OrthoDB" id="1099022at2"/>
<evidence type="ECO:0000313" key="4">
    <source>
        <dbReference type="EMBL" id="SDF65467.1"/>
    </source>
</evidence>
<dbReference type="RefSeq" id="WP_089831023.1">
    <property type="nucleotide sequence ID" value="NZ_FNBN01000002.1"/>
</dbReference>
<dbReference type="Proteomes" id="UP000199045">
    <property type="component" value="Unassembled WGS sequence"/>
</dbReference>
<dbReference type="GO" id="GO:0045493">
    <property type="term" value="P:xylan catabolic process"/>
    <property type="evidence" value="ECO:0007669"/>
    <property type="project" value="InterPro"/>
</dbReference>
<organism evidence="4 5">
    <name type="scientific">Chitinophaga filiformis</name>
    <name type="common">Myxococcus filiformis</name>
    <name type="synonym">Flexibacter filiformis</name>
    <dbReference type="NCBI Taxonomy" id="104663"/>
    <lineage>
        <taxon>Bacteria</taxon>
        <taxon>Pseudomonadati</taxon>
        <taxon>Bacteroidota</taxon>
        <taxon>Chitinophagia</taxon>
        <taxon>Chitinophagales</taxon>
        <taxon>Chitinophagaceae</taxon>
        <taxon>Chitinophaga</taxon>
    </lineage>
</organism>
<dbReference type="InterPro" id="IPR032287">
    <property type="entry name" value="DUF4838"/>
</dbReference>
<protein>
    <submittedName>
        <fullName evidence="4">Glycosyl hydrolase family 67 N-terminus</fullName>
    </submittedName>
</protein>
<name>A0A1G7MUU2_CHIFI</name>
<dbReference type="InterPro" id="IPR029018">
    <property type="entry name" value="Hex-like_dom2"/>
</dbReference>
<dbReference type="SUPFAM" id="SSF55545">
    <property type="entry name" value="beta-N-acetylhexosaminidase-like domain"/>
    <property type="match status" value="1"/>
</dbReference>
<dbReference type="PANTHER" id="PTHR47406">
    <property type="entry name" value="COAGULATION FACTOR 5/8 TYPE, C-TERMINAL"/>
    <property type="match status" value="1"/>
</dbReference>
<dbReference type="Pfam" id="PF16126">
    <property type="entry name" value="DUF4838"/>
    <property type="match status" value="1"/>
</dbReference>
<dbReference type="InterPro" id="IPR005154">
    <property type="entry name" value="Glyco_hydro_67_aGlcAse_N"/>
</dbReference>
<evidence type="ECO:0000256" key="1">
    <source>
        <dbReference type="ARBA" id="ARBA00022801"/>
    </source>
</evidence>
<evidence type="ECO:0000259" key="3">
    <source>
        <dbReference type="Pfam" id="PF03648"/>
    </source>
</evidence>
<dbReference type="STRING" id="104663.SAMN04488121_102563"/>
<gene>
    <name evidence="4" type="ORF">SAMN04488121_102563</name>
</gene>
<dbReference type="AlphaFoldDB" id="A0A1G7MUU2"/>